<sequence>MSFLGASSVDEDEVRRMRKQLKQQDMEIGQLQSLKQTYETELSSLRSAKVELATQLDAETQRATAAEGEAKRAKDERARSVLQISNLETALDNEKRAAQEGLRGRRREEVERDRALGLHSKETEEERKQLEARVKQLESQLGFSNEELRRLQQSEVSTTRRAGRVDPAAHALALENEVSVLKSEISRLRESSSALGAATPVKPAGSRRRPRRSSIGGSALAPGDEGEIKALRVDVAKLDEQVKKANERAEKGEKAALKASNELIVAQRGLAAAKEAAKEATDELREELRWAQKEADELRSELDAGAKGSSKRSAPTMDPKVQQELEDVKLQLASKVQACAQVEAELITRTRQAEESLTRAQAAEKAANAAQERVRALQASASAGEGLDPQRDGSAVNASSSSNEGRVVRELRRELKSVTQARDALQVEISQLEDEFEKLGNQGDAASKKDEFTSELRERVRSLEMERDTLASQAAEHASLQDVGGKGKEIDALQEELEQANAERDRLVKDLEEARGALTEASEHHRQLQERLSTQKEHVSLAQDRIATLERELESSQPSSADGLALNELRALLQQSESLVESLRADVSATGDAVSNAHKDLHSAQSGRQELEQRLAESERRREVADAELTALQAEAAAPKEVEDLKIRLDQAQQELEAARQLVRERDGLLTQLQDASEKANEALQEQNDKIAQLERLAGDAEAELDALRSKSVTDVGQTADFDALRMHLQEREGQLSDTLQALRKREGELASAKRRVQRLSSAIRVSFGARGSEDLLAPFAGDESTATAVQDSDVSVSVLSGAEDSFFIMPGARPSKRSFESDLADEIEQVRICIEDAKQRVDFQQVEMVMQLRRAQEENHTASVRTIDLDDSEDRTPRSSVKSAGPLPSPHKAQLNGFIDDNGEFSTAPNDDAEKLEAALALLRTYEQLQAKRDRLNSIEGPQARTAALEASHSAALKKVEALEASIETQEAQTRSWTEFAREDAHHLAICRQRTCQLESTFAGAHTTNAEGSRAARDTTEPKVAELEERIQRRNNQIALHQEELRTVHAQLEALRTNLKLANDGNEVHLEEREKLQSRVIDVEERSANLVRQCADLEVKNGEAAAQLSSKMQDVKRLSAELDSTRKTLNALQASMSDPNSKASDEALLEDLASKTKALASSEGRLAEWQAKFADLQRDLEQSLQESETHKALLEAERSSFEGVRADAQRANEEIAILEQKLHQAQSEGESSRRTADALVEGARREAERRLEELESVRKVLSTAEADSNGQAQVLEDLRVQLSRAQSEAAMAERTANTRASEHESARLELESQIESAHARYAAELSAARERVTTAESQLEQARDKIRSLETEATSASETSHEVGALMSELEEARTAREQVSAKLAELQANAEKNSRLYAEEREEQDKVIAEMQTKLHHSTEVEQALSDREEQFRSLKNQYDINRANAEKLVSQLYEAKEEGADFERKAENAQRQLEKVSTQLKDALATAENSHMVLERTQSQLKEQRAAVESLSTQLRSVEDEKHQVQEELASARNVASSNEAVAQLEARMRELEAELETKVIEIEDNDDKMMEQIKQNKKQSLRAKAFQEKVTALQAQVDDLKLQLDAALQMRSEASQKGLPRSSEDRTMSPSLLSNRFAEPLREAPARPVSTPPSTSRKRSFAEADDEAATAVRNGAAAPTVRAMYVPVSPSKTFTPVRKSKSDAAFSNGATPGPTAERVVVAQRSASTNPTNAGAIGTSNNFAKDRRDAPPAGSLVDRTNVKDTISSSKAGPWQAGARVASNGSARPVGGLLKKLQTLQDGRPRPA</sequence>
<feature type="region of interest" description="Disordered" evidence="2">
    <location>
        <begin position="352"/>
        <end position="408"/>
    </location>
</feature>
<evidence type="ECO:0000313" key="4">
    <source>
        <dbReference type="Proteomes" id="UP000245783"/>
    </source>
</evidence>
<reference evidence="3 4" key="1">
    <citation type="journal article" date="2018" name="Mol. Biol. Evol.">
        <title>Broad Genomic Sampling Reveals a Smut Pathogenic Ancestry of the Fungal Clade Ustilaginomycotina.</title>
        <authorList>
            <person name="Kijpornyongpan T."/>
            <person name="Mondo S.J."/>
            <person name="Barry K."/>
            <person name="Sandor L."/>
            <person name="Lee J."/>
            <person name="Lipzen A."/>
            <person name="Pangilinan J."/>
            <person name="LaButti K."/>
            <person name="Hainaut M."/>
            <person name="Henrissat B."/>
            <person name="Grigoriev I.V."/>
            <person name="Spatafora J.W."/>
            <person name="Aime M.C."/>
        </authorList>
    </citation>
    <scope>NUCLEOTIDE SEQUENCE [LARGE SCALE GENOMIC DNA]</scope>
    <source>
        <strain evidence="3 4">MCA 4658</strain>
    </source>
</reference>
<dbReference type="InParanoid" id="A0A316W0U4"/>
<evidence type="ECO:0000313" key="3">
    <source>
        <dbReference type="EMBL" id="PWN42353.1"/>
    </source>
</evidence>
<feature type="compositionally biased region" description="Basic and acidic residues" evidence="2">
    <location>
        <begin position="68"/>
        <end position="78"/>
    </location>
</feature>
<dbReference type="RefSeq" id="XP_025369513.1">
    <property type="nucleotide sequence ID" value="XM_025513968.1"/>
</dbReference>
<feature type="compositionally biased region" description="Basic and acidic residues" evidence="2">
    <location>
        <begin position="513"/>
        <end position="539"/>
    </location>
</feature>
<feature type="region of interest" description="Disordered" evidence="2">
    <location>
        <begin position="92"/>
        <end position="127"/>
    </location>
</feature>
<feature type="region of interest" description="Disordered" evidence="2">
    <location>
        <begin position="595"/>
        <end position="619"/>
    </location>
</feature>
<feature type="compositionally biased region" description="Low complexity" evidence="2">
    <location>
        <begin position="360"/>
        <end position="371"/>
    </location>
</feature>
<feature type="region of interest" description="Disordered" evidence="2">
    <location>
        <begin position="469"/>
        <end position="490"/>
    </location>
</feature>
<accession>A0A316W0U4</accession>
<organism evidence="3 4">
    <name type="scientific">Ceraceosorus guamensis</name>
    <dbReference type="NCBI Taxonomy" id="1522189"/>
    <lineage>
        <taxon>Eukaryota</taxon>
        <taxon>Fungi</taxon>
        <taxon>Dikarya</taxon>
        <taxon>Basidiomycota</taxon>
        <taxon>Ustilaginomycotina</taxon>
        <taxon>Exobasidiomycetes</taxon>
        <taxon>Ceraceosorales</taxon>
        <taxon>Ceraceosoraceae</taxon>
        <taxon>Ceraceosorus</taxon>
    </lineage>
</organism>
<feature type="coiled-coil region" evidence="1">
    <location>
        <begin position="1455"/>
        <end position="1621"/>
    </location>
</feature>
<feature type="compositionally biased region" description="Basic and acidic residues" evidence="2">
    <location>
        <begin position="609"/>
        <end position="619"/>
    </location>
</feature>
<dbReference type="GO" id="GO:0005200">
    <property type="term" value="F:structural constituent of cytoskeleton"/>
    <property type="evidence" value="ECO:0007669"/>
    <property type="project" value="TreeGrafter"/>
</dbReference>
<feature type="region of interest" description="Disordered" evidence="2">
    <location>
        <begin position="1640"/>
        <end position="1679"/>
    </location>
</feature>
<feature type="region of interest" description="Disordered" evidence="2">
    <location>
        <begin position="189"/>
        <end position="223"/>
    </location>
</feature>
<proteinExistence type="predicted"/>
<dbReference type="OrthoDB" id="10255344at2759"/>
<keyword evidence="1" id="KW-0175">Coiled coil</keyword>
<dbReference type="PANTHER" id="PTHR47357">
    <property type="entry name" value="COP1-INTERACTIVE PROTEIN 1"/>
    <property type="match status" value="1"/>
</dbReference>
<feature type="region of interest" description="Disordered" evidence="2">
    <location>
        <begin position="296"/>
        <end position="320"/>
    </location>
</feature>
<dbReference type="GeneID" id="37035838"/>
<protein>
    <submittedName>
        <fullName evidence="3">Uncharacterized protein</fullName>
    </submittedName>
</protein>
<dbReference type="Proteomes" id="UP000245783">
    <property type="component" value="Unassembled WGS sequence"/>
</dbReference>
<dbReference type="Gene3D" id="1.10.287.1490">
    <property type="match status" value="1"/>
</dbReference>
<dbReference type="PANTHER" id="PTHR47357:SF1">
    <property type="entry name" value="SPINDLE POLE BODY COMPONENT 110"/>
    <property type="match status" value="1"/>
</dbReference>
<feature type="coiled-coil region" evidence="1">
    <location>
        <begin position="1160"/>
        <end position="1405"/>
    </location>
</feature>
<feature type="region of interest" description="Disordered" evidence="2">
    <location>
        <begin position="1729"/>
        <end position="1810"/>
    </location>
</feature>
<name>A0A316W0U4_9BASI</name>
<gene>
    <name evidence="3" type="ORF">IE81DRAFT_323503</name>
</gene>
<dbReference type="GO" id="GO:0005856">
    <property type="term" value="C:cytoskeleton"/>
    <property type="evidence" value="ECO:0007669"/>
    <property type="project" value="TreeGrafter"/>
</dbReference>
<feature type="region of interest" description="Disordered" evidence="2">
    <location>
        <begin position="59"/>
        <end position="78"/>
    </location>
</feature>
<feature type="compositionally biased region" description="Polar residues" evidence="2">
    <location>
        <begin position="1729"/>
        <end position="1746"/>
    </location>
</feature>
<dbReference type="EMBL" id="KZ819380">
    <property type="protein sequence ID" value="PWN42353.1"/>
    <property type="molecule type" value="Genomic_DNA"/>
</dbReference>
<keyword evidence="4" id="KW-1185">Reference proteome</keyword>
<dbReference type="STRING" id="1522189.A0A316W0U4"/>
<feature type="region of interest" description="Disordered" evidence="2">
    <location>
        <begin position="856"/>
        <end position="910"/>
    </location>
</feature>
<dbReference type="Gene3D" id="1.20.5.170">
    <property type="match status" value="1"/>
</dbReference>
<feature type="coiled-coil region" evidence="1">
    <location>
        <begin position="1025"/>
        <end position="1136"/>
    </location>
</feature>
<evidence type="ECO:0000256" key="2">
    <source>
        <dbReference type="SAM" id="MobiDB-lite"/>
    </source>
</evidence>
<evidence type="ECO:0000256" key="1">
    <source>
        <dbReference type="SAM" id="Coils"/>
    </source>
</evidence>
<feature type="region of interest" description="Disordered" evidence="2">
    <location>
        <begin position="513"/>
        <end position="540"/>
    </location>
</feature>